<name>A0ABV9JGZ3_9GAMM</name>
<organism evidence="2 3">
    <name type="scientific">Rheinheimera marina</name>
    <dbReference type="NCBI Taxonomy" id="1774958"/>
    <lineage>
        <taxon>Bacteria</taxon>
        <taxon>Pseudomonadati</taxon>
        <taxon>Pseudomonadota</taxon>
        <taxon>Gammaproteobacteria</taxon>
        <taxon>Chromatiales</taxon>
        <taxon>Chromatiaceae</taxon>
        <taxon>Rheinheimera</taxon>
    </lineage>
</organism>
<reference evidence="3" key="1">
    <citation type="journal article" date="2019" name="Int. J. Syst. Evol. Microbiol.">
        <title>The Global Catalogue of Microorganisms (GCM) 10K type strain sequencing project: providing services to taxonomists for standard genome sequencing and annotation.</title>
        <authorList>
            <consortium name="The Broad Institute Genomics Platform"/>
            <consortium name="The Broad Institute Genome Sequencing Center for Infectious Disease"/>
            <person name="Wu L."/>
            <person name="Ma J."/>
        </authorList>
    </citation>
    <scope>NUCLEOTIDE SEQUENCE [LARGE SCALE GENOMIC DNA]</scope>
    <source>
        <strain evidence="3">DT28</strain>
    </source>
</reference>
<protein>
    <submittedName>
        <fullName evidence="2">Nitrate- and nitrite sensing domain-containing protein</fullName>
    </submittedName>
</protein>
<keyword evidence="3" id="KW-1185">Reference proteome</keyword>
<sequence length="357" mass="40110">MTPVHAFQFLLAAKQAELHQRQRFSFYLELISAICALVHQLQRERGLSNGFLASGSELFRVERNLQCTLVDQSLNALQLKLKALLPESGCFDSAVCHRTSMALLAQQDLTMLRQQISSQAIGTQQSAQAFSRLIHAWHLVVELLAERISDASLQLMLQCLLELSRMKELAGQERAWGNVGFSQGCFSQELSRYIMDLDEEQQQAAERFLQIAPPALVNAWTSQGNSQVSEDLAHLRRMLRQFNGADCMVPAIADVWYQLTTERIDRMQQIILLILTEISTELQQALAEAEGKLTSLQQPAVQQEPESPVSSLLFDPSMPGLHGIAMATPEPERWNPFYKLQQEQATSFAQSAVVQRS</sequence>
<gene>
    <name evidence="2" type="ORF">ACFO3I_00875</name>
</gene>
<evidence type="ECO:0000313" key="3">
    <source>
        <dbReference type="Proteomes" id="UP001595962"/>
    </source>
</evidence>
<evidence type="ECO:0000259" key="1">
    <source>
        <dbReference type="Pfam" id="PF08376"/>
    </source>
</evidence>
<proteinExistence type="predicted"/>
<dbReference type="Pfam" id="PF08376">
    <property type="entry name" value="NIT"/>
    <property type="match status" value="1"/>
</dbReference>
<dbReference type="RefSeq" id="WP_377330957.1">
    <property type="nucleotide sequence ID" value="NZ_JBHSGB010000001.1"/>
</dbReference>
<feature type="domain" description="Nitrate/nitrite sensing protein" evidence="1">
    <location>
        <begin position="36"/>
        <end position="271"/>
    </location>
</feature>
<dbReference type="EMBL" id="JBHSGB010000001">
    <property type="protein sequence ID" value="MFC4653566.1"/>
    <property type="molecule type" value="Genomic_DNA"/>
</dbReference>
<comment type="caution">
    <text evidence="2">The sequence shown here is derived from an EMBL/GenBank/DDBJ whole genome shotgun (WGS) entry which is preliminary data.</text>
</comment>
<dbReference type="Proteomes" id="UP001595962">
    <property type="component" value="Unassembled WGS sequence"/>
</dbReference>
<dbReference type="InterPro" id="IPR013587">
    <property type="entry name" value="Nitrate/nitrite_sensing"/>
</dbReference>
<evidence type="ECO:0000313" key="2">
    <source>
        <dbReference type="EMBL" id="MFC4653566.1"/>
    </source>
</evidence>
<accession>A0ABV9JGZ3</accession>